<dbReference type="RefSeq" id="WP_089260637.1">
    <property type="nucleotide sequence ID" value="NZ_FZNV01000003.1"/>
</dbReference>
<evidence type="ECO:0000256" key="1">
    <source>
        <dbReference type="SAM" id="Phobius"/>
    </source>
</evidence>
<feature type="transmembrane region" description="Helical" evidence="1">
    <location>
        <begin position="76"/>
        <end position="92"/>
    </location>
</feature>
<name>A0ABY1SHK2_9FLAO</name>
<comment type="caution">
    <text evidence="2">The sequence shown here is derived from an EMBL/GenBank/DDBJ whole genome shotgun (WGS) entry which is preliminary data.</text>
</comment>
<dbReference type="EMBL" id="FZNV01000003">
    <property type="protein sequence ID" value="SNR53038.1"/>
    <property type="molecule type" value="Genomic_DNA"/>
</dbReference>
<feature type="transmembrane region" description="Helical" evidence="1">
    <location>
        <begin position="6"/>
        <end position="29"/>
    </location>
</feature>
<proteinExistence type="predicted"/>
<feature type="transmembrane region" description="Helical" evidence="1">
    <location>
        <begin position="50"/>
        <end position="70"/>
    </location>
</feature>
<keyword evidence="1" id="KW-0472">Membrane</keyword>
<keyword evidence="1" id="KW-0812">Transmembrane</keyword>
<protein>
    <recommendedName>
        <fullName evidence="4">DUF3784 domain-containing protein</fullName>
    </recommendedName>
</protein>
<evidence type="ECO:0000313" key="3">
    <source>
        <dbReference type="Proteomes" id="UP000198337"/>
    </source>
</evidence>
<dbReference type="Pfam" id="PF12650">
    <property type="entry name" value="DUF3784"/>
    <property type="match status" value="1"/>
</dbReference>
<dbReference type="InterPro" id="IPR017259">
    <property type="entry name" value="UCP037672"/>
</dbReference>
<gene>
    <name evidence="2" type="ORF">SAMN04488009_2165</name>
</gene>
<keyword evidence="3" id="KW-1185">Reference proteome</keyword>
<dbReference type="Proteomes" id="UP000198337">
    <property type="component" value="Unassembled WGS sequence"/>
</dbReference>
<evidence type="ECO:0008006" key="4">
    <source>
        <dbReference type="Google" id="ProtNLM"/>
    </source>
</evidence>
<sequence>MIYLLIGISILFIIIGFLVTERNAQYVLSGYNTMSEEKKKQFPIKSYLHFFRNFHIILGASYLVIGYLLFLLNVNIFQVFLPLYPVLAYLYFNRKSGKFLKQQTP</sequence>
<keyword evidence="1" id="KW-1133">Transmembrane helix</keyword>
<organism evidence="2 3">
    <name type="scientific">Maribacter sedimenticola</name>
    <dbReference type="NCBI Taxonomy" id="228956"/>
    <lineage>
        <taxon>Bacteria</taxon>
        <taxon>Pseudomonadati</taxon>
        <taxon>Bacteroidota</taxon>
        <taxon>Flavobacteriia</taxon>
        <taxon>Flavobacteriales</taxon>
        <taxon>Flavobacteriaceae</taxon>
        <taxon>Maribacter</taxon>
    </lineage>
</organism>
<reference evidence="2 3" key="1">
    <citation type="submission" date="2017-06" db="EMBL/GenBank/DDBJ databases">
        <authorList>
            <person name="Varghese N."/>
            <person name="Submissions S."/>
        </authorList>
    </citation>
    <scope>NUCLEOTIDE SEQUENCE [LARGE SCALE GENOMIC DNA]</scope>
    <source>
        <strain evidence="2 3">DSM 19840</strain>
    </source>
</reference>
<evidence type="ECO:0000313" key="2">
    <source>
        <dbReference type="EMBL" id="SNR53038.1"/>
    </source>
</evidence>
<accession>A0ABY1SHK2</accession>